<dbReference type="PANTHER" id="PTHR19211:SF6">
    <property type="entry name" value="BLL7188 PROTEIN"/>
    <property type="match status" value="1"/>
</dbReference>
<dbReference type="Gene3D" id="3.40.50.300">
    <property type="entry name" value="P-loop containing nucleotide triphosphate hydrolases"/>
    <property type="match status" value="2"/>
</dbReference>
<dbReference type="PANTHER" id="PTHR19211">
    <property type="entry name" value="ATP-BINDING TRANSPORT PROTEIN-RELATED"/>
    <property type="match status" value="1"/>
</dbReference>
<gene>
    <name evidence="6" type="ORF">Q7514_05670</name>
</gene>
<dbReference type="InterPro" id="IPR003959">
    <property type="entry name" value="ATPase_AAA_core"/>
</dbReference>
<protein>
    <submittedName>
        <fullName evidence="6">ATP-binding cassette domain-containing protein</fullName>
    </submittedName>
</protein>
<comment type="caution">
    <text evidence="6">The sequence shown here is derived from an EMBL/GenBank/DDBJ whole genome shotgun (WGS) entry which is preliminary data.</text>
</comment>
<dbReference type="RefSeq" id="WP_330132276.1">
    <property type="nucleotide sequence ID" value="NZ_JAUTXY010000002.1"/>
</dbReference>
<feature type="coiled-coil region" evidence="4">
    <location>
        <begin position="308"/>
        <end position="335"/>
    </location>
</feature>
<dbReference type="InterPro" id="IPR003439">
    <property type="entry name" value="ABC_transporter-like_ATP-bd"/>
</dbReference>
<sequence length="528" mass="57086">MSVPLSASSSVTLSALTYEHPDGTRVFDGLDATFTIGRTGLVGRNGSGKSTLLQLISGQLTPARGSVTTSGHVAYLPQDITLDPAVSVATVLGIDAVRTALRRIESGDGTGDDFDTVGDRWDVEERALATMHRLGLDRILHDENDFDRTVGTLSGGETVLLGLTARLLAEPGVLLLDEPTNNLDTAARERLQDALDRFPGTVIVAGHDRDLLDRMDTIAELRDGSLRMFGGGFSDYEQIIEAEQEAAQAAVRDARSDVRRQARELSAAHVALDRRARYGKKMFENKREPKIIMNMRKRQAQESAGKYRREHEGNLESARAQLDRAQDAVRNDREIRVDLPDTSVHPGRRVADGPLEIVGPERIAVRGPNGSGKTTLLGRIVDAGPLVPYALLPQRLDIFDDTASVVANAELRAPHLPPQEVRARLARFLFRGTDADVPVGVLSGGERLRAALAILLAADPAPQLLILDEPTNNLDLPSLAHLTQALQAFEGALVVVSHDERFLDEIGVTRSVVPGDAGAPEECARLDG</sequence>
<evidence type="ECO:0000313" key="6">
    <source>
        <dbReference type="EMBL" id="MEE2057016.1"/>
    </source>
</evidence>
<dbReference type="Pfam" id="PF13304">
    <property type="entry name" value="AAA_21"/>
    <property type="match status" value="1"/>
</dbReference>
<proteinExistence type="predicted"/>
<feature type="domain" description="ABC transporter" evidence="5">
    <location>
        <begin position="11"/>
        <end position="248"/>
    </location>
</feature>
<keyword evidence="2" id="KW-0547">Nucleotide-binding</keyword>
<accession>A0ABU7L641</accession>
<dbReference type="InterPro" id="IPR003593">
    <property type="entry name" value="AAA+_ATPase"/>
</dbReference>
<keyword evidence="1" id="KW-0677">Repeat</keyword>
<evidence type="ECO:0000256" key="3">
    <source>
        <dbReference type="ARBA" id="ARBA00022840"/>
    </source>
</evidence>
<name>A0ABU7L641_9NOCA</name>
<dbReference type="Proteomes" id="UP001336020">
    <property type="component" value="Unassembled WGS sequence"/>
</dbReference>
<evidence type="ECO:0000256" key="2">
    <source>
        <dbReference type="ARBA" id="ARBA00022741"/>
    </source>
</evidence>
<dbReference type="Pfam" id="PF00005">
    <property type="entry name" value="ABC_tran"/>
    <property type="match status" value="1"/>
</dbReference>
<dbReference type="EMBL" id="JAUTXY010000002">
    <property type="protein sequence ID" value="MEE2057016.1"/>
    <property type="molecule type" value="Genomic_DNA"/>
</dbReference>
<dbReference type="SUPFAM" id="SSF52540">
    <property type="entry name" value="P-loop containing nucleoside triphosphate hydrolases"/>
    <property type="match status" value="2"/>
</dbReference>
<organism evidence="6 7">
    <name type="scientific">Rhodococcus artemisiae</name>
    <dbReference type="NCBI Taxonomy" id="714159"/>
    <lineage>
        <taxon>Bacteria</taxon>
        <taxon>Bacillati</taxon>
        <taxon>Actinomycetota</taxon>
        <taxon>Actinomycetes</taxon>
        <taxon>Mycobacteriales</taxon>
        <taxon>Nocardiaceae</taxon>
        <taxon>Rhodococcus</taxon>
    </lineage>
</organism>
<evidence type="ECO:0000256" key="1">
    <source>
        <dbReference type="ARBA" id="ARBA00022737"/>
    </source>
</evidence>
<dbReference type="InterPro" id="IPR050611">
    <property type="entry name" value="ABCF"/>
</dbReference>
<evidence type="ECO:0000313" key="7">
    <source>
        <dbReference type="Proteomes" id="UP001336020"/>
    </source>
</evidence>
<evidence type="ECO:0000256" key="4">
    <source>
        <dbReference type="SAM" id="Coils"/>
    </source>
</evidence>
<evidence type="ECO:0000259" key="5">
    <source>
        <dbReference type="PROSITE" id="PS50893"/>
    </source>
</evidence>
<reference evidence="6 7" key="1">
    <citation type="submission" date="2023-07" db="EMBL/GenBank/DDBJ databases">
        <authorList>
            <person name="Girao M."/>
            <person name="Carvalho M.F."/>
        </authorList>
    </citation>
    <scope>NUCLEOTIDE SEQUENCE [LARGE SCALE GENOMIC DNA]</scope>
    <source>
        <strain evidence="6 7">YIM65754</strain>
    </source>
</reference>
<keyword evidence="3 6" id="KW-0067">ATP-binding</keyword>
<dbReference type="InterPro" id="IPR027417">
    <property type="entry name" value="P-loop_NTPase"/>
</dbReference>
<dbReference type="GO" id="GO:0005524">
    <property type="term" value="F:ATP binding"/>
    <property type="evidence" value="ECO:0007669"/>
    <property type="project" value="UniProtKB-KW"/>
</dbReference>
<dbReference type="PROSITE" id="PS50893">
    <property type="entry name" value="ABC_TRANSPORTER_2"/>
    <property type="match status" value="1"/>
</dbReference>
<keyword evidence="4" id="KW-0175">Coiled coil</keyword>
<dbReference type="SMART" id="SM00382">
    <property type="entry name" value="AAA"/>
    <property type="match status" value="2"/>
</dbReference>
<keyword evidence="7" id="KW-1185">Reference proteome</keyword>